<keyword evidence="5" id="KW-1185">Reference proteome</keyword>
<dbReference type="PRINTS" id="PR00947">
    <property type="entry name" value="CUTICLE"/>
</dbReference>
<dbReference type="EnsemblMetazoa" id="XM_014391462.2">
    <property type="protein sequence ID" value="XP_014246948.1"/>
    <property type="gene ID" value="LOC106665203"/>
</dbReference>
<dbReference type="GO" id="GO:0008010">
    <property type="term" value="F:structural constituent of chitin-based larval cuticle"/>
    <property type="evidence" value="ECO:0007669"/>
    <property type="project" value="TreeGrafter"/>
</dbReference>
<accession>A0A8I6RRR7</accession>
<evidence type="ECO:0000313" key="4">
    <source>
        <dbReference type="EnsemblMetazoa" id="XP_014246948.1"/>
    </source>
</evidence>
<organism evidence="4 5">
    <name type="scientific">Cimex lectularius</name>
    <name type="common">Bed bug</name>
    <name type="synonym">Acanthia lectularia</name>
    <dbReference type="NCBI Taxonomy" id="79782"/>
    <lineage>
        <taxon>Eukaryota</taxon>
        <taxon>Metazoa</taxon>
        <taxon>Ecdysozoa</taxon>
        <taxon>Arthropoda</taxon>
        <taxon>Hexapoda</taxon>
        <taxon>Insecta</taxon>
        <taxon>Pterygota</taxon>
        <taxon>Neoptera</taxon>
        <taxon>Paraneoptera</taxon>
        <taxon>Hemiptera</taxon>
        <taxon>Heteroptera</taxon>
        <taxon>Panheteroptera</taxon>
        <taxon>Cimicomorpha</taxon>
        <taxon>Cimicidae</taxon>
        <taxon>Cimex</taxon>
    </lineage>
</organism>
<name>A0A8I6RRR7_CIMLE</name>
<evidence type="ECO:0000256" key="1">
    <source>
        <dbReference type="ARBA" id="ARBA00022460"/>
    </source>
</evidence>
<dbReference type="Proteomes" id="UP000494040">
    <property type="component" value="Unassembled WGS sequence"/>
</dbReference>
<reference evidence="4" key="1">
    <citation type="submission" date="2022-01" db="UniProtKB">
        <authorList>
            <consortium name="EnsemblMetazoa"/>
        </authorList>
    </citation>
    <scope>IDENTIFICATION</scope>
</reference>
<keyword evidence="1 2" id="KW-0193">Cuticle</keyword>
<dbReference type="GO" id="GO:0062129">
    <property type="term" value="C:chitin-based extracellular matrix"/>
    <property type="evidence" value="ECO:0007669"/>
    <property type="project" value="TreeGrafter"/>
</dbReference>
<dbReference type="PROSITE" id="PS51155">
    <property type="entry name" value="CHIT_BIND_RR_2"/>
    <property type="match status" value="1"/>
</dbReference>
<dbReference type="PANTHER" id="PTHR10380">
    <property type="entry name" value="CUTICLE PROTEIN"/>
    <property type="match status" value="1"/>
</dbReference>
<dbReference type="OMA" id="YTNEMAN"/>
<evidence type="ECO:0000313" key="5">
    <source>
        <dbReference type="Proteomes" id="UP000494040"/>
    </source>
</evidence>
<dbReference type="InterPro" id="IPR050468">
    <property type="entry name" value="Cuticle_Struct_Prot"/>
</dbReference>
<dbReference type="PANTHER" id="PTHR10380:SF173">
    <property type="entry name" value="CUTICULAR PROTEIN 47EF, ISOFORM C-RELATED"/>
    <property type="match status" value="1"/>
</dbReference>
<sequence length="185" mass="21040">MIAIAVLLIIAGLGECQKGHYIRPLPEYRMPYRVPVFQEVSYSPRVLRPVYVQSQTEPRGRGLSRSQNLDTVQKADVKTEKPLESAYPILSYTNEMANDGTYSYKYETADGIMREESSVIEISDEGKQVKKVTGSYSYPSPDGRMIRVEYVADEEGFRSNQISEDNYSTYRRLGSNGFSYSFRAP</sequence>
<gene>
    <name evidence="4" type="primary">106665203</name>
</gene>
<dbReference type="InterPro" id="IPR000618">
    <property type="entry name" value="Insect_cuticle"/>
</dbReference>
<feature type="signal peptide" evidence="3">
    <location>
        <begin position="1"/>
        <end position="16"/>
    </location>
</feature>
<proteinExistence type="predicted"/>
<feature type="chain" id="PRO_5035306852" description="CPR type cuticle protein" evidence="3">
    <location>
        <begin position="17"/>
        <end position="185"/>
    </location>
</feature>
<evidence type="ECO:0000256" key="2">
    <source>
        <dbReference type="PROSITE-ProRule" id="PRU00497"/>
    </source>
</evidence>
<dbReference type="Pfam" id="PF00379">
    <property type="entry name" value="Chitin_bind_4"/>
    <property type="match status" value="1"/>
</dbReference>
<keyword evidence="3" id="KW-0732">Signal</keyword>
<evidence type="ECO:0000256" key="3">
    <source>
        <dbReference type="SAM" id="SignalP"/>
    </source>
</evidence>
<evidence type="ECO:0008006" key="6">
    <source>
        <dbReference type="Google" id="ProtNLM"/>
    </source>
</evidence>
<dbReference type="KEGG" id="clec:106665203"/>
<dbReference type="OrthoDB" id="6613909at2759"/>
<protein>
    <recommendedName>
        <fullName evidence="6">CPR type cuticle protein</fullName>
    </recommendedName>
</protein>
<dbReference type="AlphaFoldDB" id="A0A8I6RRR7"/>